<comment type="caution">
    <text evidence="1">The sequence shown here is derived from an EMBL/GenBank/DDBJ whole genome shotgun (WGS) entry which is preliminary data.</text>
</comment>
<proteinExistence type="predicted"/>
<dbReference type="PANTHER" id="PTHR46060:SF1">
    <property type="entry name" value="MARINER MOS1 TRANSPOSASE-LIKE PROTEIN"/>
    <property type="match status" value="1"/>
</dbReference>
<dbReference type="AlphaFoldDB" id="A0AAV3YDN4"/>
<evidence type="ECO:0000313" key="2">
    <source>
        <dbReference type="Proteomes" id="UP000735302"/>
    </source>
</evidence>
<evidence type="ECO:0000313" key="1">
    <source>
        <dbReference type="EMBL" id="GFN80634.1"/>
    </source>
</evidence>
<accession>A0AAV3YDN4</accession>
<sequence>MFHSEETGLLDRHLTVKRVSGGTGISIESTEIIYHDHLGINKMSARQMTRSLTSQQKKFSKVGPTLSPSIGEPGVGSRLFLAYSSMSPDLAPSDFHLFGPLKRHLGSLAFETEDDLISELRNWFDNLDVDFFRTGVEGQHKTPFRALWSTSEAVKHRLSQVSLYSMPFDRADMGQARAH</sequence>
<reference evidence="1 2" key="1">
    <citation type="journal article" date="2021" name="Elife">
        <title>Chloroplast acquisition without the gene transfer in kleptoplastic sea slugs, Plakobranchus ocellatus.</title>
        <authorList>
            <person name="Maeda T."/>
            <person name="Takahashi S."/>
            <person name="Yoshida T."/>
            <person name="Shimamura S."/>
            <person name="Takaki Y."/>
            <person name="Nagai Y."/>
            <person name="Toyoda A."/>
            <person name="Suzuki Y."/>
            <person name="Arimoto A."/>
            <person name="Ishii H."/>
            <person name="Satoh N."/>
            <person name="Nishiyama T."/>
            <person name="Hasebe M."/>
            <person name="Maruyama T."/>
            <person name="Minagawa J."/>
            <person name="Obokata J."/>
            <person name="Shigenobu S."/>
        </authorList>
    </citation>
    <scope>NUCLEOTIDE SEQUENCE [LARGE SCALE GENOMIC DNA]</scope>
</reference>
<dbReference type="InterPro" id="IPR036397">
    <property type="entry name" value="RNaseH_sf"/>
</dbReference>
<gene>
    <name evidence="1" type="ORF">PoB_000714000</name>
</gene>
<protein>
    <submittedName>
        <fullName evidence="1">Histone-lysine N-methyltransferase SETMAR</fullName>
    </submittedName>
</protein>
<dbReference type="PANTHER" id="PTHR46060">
    <property type="entry name" value="MARINER MOS1 TRANSPOSASE-LIKE PROTEIN"/>
    <property type="match status" value="1"/>
</dbReference>
<dbReference type="Proteomes" id="UP000735302">
    <property type="component" value="Unassembled WGS sequence"/>
</dbReference>
<dbReference type="InterPro" id="IPR052709">
    <property type="entry name" value="Transposase-MT_Hybrid"/>
</dbReference>
<organism evidence="1 2">
    <name type="scientific">Plakobranchus ocellatus</name>
    <dbReference type="NCBI Taxonomy" id="259542"/>
    <lineage>
        <taxon>Eukaryota</taxon>
        <taxon>Metazoa</taxon>
        <taxon>Spiralia</taxon>
        <taxon>Lophotrochozoa</taxon>
        <taxon>Mollusca</taxon>
        <taxon>Gastropoda</taxon>
        <taxon>Heterobranchia</taxon>
        <taxon>Euthyneura</taxon>
        <taxon>Panpulmonata</taxon>
        <taxon>Sacoglossa</taxon>
        <taxon>Placobranchoidea</taxon>
        <taxon>Plakobranchidae</taxon>
        <taxon>Plakobranchus</taxon>
    </lineage>
</organism>
<keyword evidence="2" id="KW-1185">Reference proteome</keyword>
<name>A0AAV3YDN4_9GAST</name>
<dbReference type="GO" id="GO:0003676">
    <property type="term" value="F:nucleic acid binding"/>
    <property type="evidence" value="ECO:0007669"/>
    <property type="project" value="InterPro"/>
</dbReference>
<dbReference type="EMBL" id="BLXT01000825">
    <property type="protein sequence ID" value="GFN80634.1"/>
    <property type="molecule type" value="Genomic_DNA"/>
</dbReference>
<dbReference type="Gene3D" id="3.30.420.10">
    <property type="entry name" value="Ribonuclease H-like superfamily/Ribonuclease H"/>
    <property type="match status" value="1"/>
</dbReference>